<evidence type="ECO:0000313" key="2">
    <source>
        <dbReference type="Proteomes" id="UP000298588"/>
    </source>
</evidence>
<reference evidence="1 2" key="1">
    <citation type="submission" date="2019-04" db="EMBL/GenBank/DDBJ databases">
        <title>Phreatobacter aquaticus sp. nov.</title>
        <authorList>
            <person name="Choi A."/>
            <person name="Baek K."/>
        </authorList>
    </citation>
    <scope>NUCLEOTIDE SEQUENCE [LARGE SCALE GENOMIC DNA]</scope>
    <source>
        <strain evidence="1 2">NMCR1094</strain>
    </source>
</reference>
<dbReference type="RefSeq" id="WP_137101326.1">
    <property type="nucleotide sequence ID" value="NZ_CP039865.1"/>
</dbReference>
<dbReference type="AlphaFoldDB" id="A0A4D7QK60"/>
<evidence type="ECO:0000313" key="1">
    <source>
        <dbReference type="EMBL" id="QCK87998.1"/>
    </source>
</evidence>
<sequence>MRTADADILIVPGYTNSGDDHWQSRWEAKLPTAHRVALGDFHKPERDRWVDNLATAVASCSRPVILVAHSLGVVTVAHAAPLFPKGVVRGGFLVGLPDIEQREPVPNLDPAFLPIPRAPLPFPSVLVASRNDPHSAYERAEDFSYAWGSALSDAGEAGHMNSDSGHGPWPEGLMRFAGFLRTIG</sequence>
<dbReference type="InterPro" id="IPR010662">
    <property type="entry name" value="RBBP9/YdeN"/>
</dbReference>
<dbReference type="EMBL" id="CP039865">
    <property type="protein sequence ID" value="QCK87998.1"/>
    <property type="molecule type" value="Genomic_DNA"/>
</dbReference>
<keyword evidence="1" id="KW-0378">Hydrolase</keyword>
<organism evidence="1 2">
    <name type="scientific">Phreatobacter aquaticus</name>
    <dbReference type="NCBI Taxonomy" id="2570229"/>
    <lineage>
        <taxon>Bacteria</taxon>
        <taxon>Pseudomonadati</taxon>
        <taxon>Pseudomonadota</taxon>
        <taxon>Alphaproteobacteria</taxon>
        <taxon>Hyphomicrobiales</taxon>
        <taxon>Phreatobacteraceae</taxon>
        <taxon>Phreatobacter</taxon>
    </lineage>
</organism>
<accession>A0A4D7QK60</accession>
<dbReference type="OrthoDB" id="9804993at2"/>
<name>A0A4D7QK60_9HYPH</name>
<keyword evidence="2" id="KW-1185">Reference proteome</keyword>
<dbReference type="GO" id="GO:0016787">
    <property type="term" value="F:hydrolase activity"/>
    <property type="evidence" value="ECO:0007669"/>
    <property type="project" value="UniProtKB-KW"/>
</dbReference>
<dbReference type="InterPro" id="IPR029058">
    <property type="entry name" value="AB_hydrolase_fold"/>
</dbReference>
<dbReference type="SUPFAM" id="SSF53474">
    <property type="entry name" value="alpha/beta-Hydrolases"/>
    <property type="match status" value="1"/>
</dbReference>
<proteinExistence type="predicted"/>
<gene>
    <name evidence="1" type="ORF">E8L99_20695</name>
</gene>
<dbReference type="KEGG" id="paqt:E8L99_20695"/>
<protein>
    <submittedName>
        <fullName evidence="1">Serine hydrolase family protein</fullName>
    </submittedName>
</protein>
<dbReference type="Proteomes" id="UP000298588">
    <property type="component" value="Chromosome"/>
</dbReference>
<dbReference type="Gene3D" id="3.40.50.1820">
    <property type="entry name" value="alpha/beta hydrolase"/>
    <property type="match status" value="1"/>
</dbReference>
<dbReference type="Pfam" id="PF06821">
    <property type="entry name" value="Ser_hydrolase"/>
    <property type="match status" value="1"/>
</dbReference>